<name>A0ACC0A050_CATRO</name>
<dbReference type="Proteomes" id="UP001060085">
    <property type="component" value="Linkage Group LG07"/>
</dbReference>
<protein>
    <submittedName>
        <fullName evidence="1">Uncharacterized protein</fullName>
    </submittedName>
</protein>
<comment type="caution">
    <text evidence="1">The sequence shown here is derived from an EMBL/GenBank/DDBJ whole genome shotgun (WGS) entry which is preliminary data.</text>
</comment>
<sequence length="205" mass="24064">MERIFLIYNRSRRNSPRTLGAKIHHWLQLPETLSSAVGWTFKTTLDQNPIGDALDFLTDTWKLSMFSCLSRVIPLLEKILEEIIHLITNDLMIIYLLKNTITSQFTTLINFMKVDFKEDHKLEVEKGEDKVEEDIIDHEAVPRHEAWREDNLFDDFEKDSNVGKAYHGGYYGNQQRDKALDKIKWKVLSFEEVVIQMYSLIGNDK</sequence>
<organism evidence="1 2">
    <name type="scientific">Catharanthus roseus</name>
    <name type="common">Madagascar periwinkle</name>
    <name type="synonym">Vinca rosea</name>
    <dbReference type="NCBI Taxonomy" id="4058"/>
    <lineage>
        <taxon>Eukaryota</taxon>
        <taxon>Viridiplantae</taxon>
        <taxon>Streptophyta</taxon>
        <taxon>Embryophyta</taxon>
        <taxon>Tracheophyta</taxon>
        <taxon>Spermatophyta</taxon>
        <taxon>Magnoliopsida</taxon>
        <taxon>eudicotyledons</taxon>
        <taxon>Gunneridae</taxon>
        <taxon>Pentapetalae</taxon>
        <taxon>asterids</taxon>
        <taxon>lamiids</taxon>
        <taxon>Gentianales</taxon>
        <taxon>Apocynaceae</taxon>
        <taxon>Rauvolfioideae</taxon>
        <taxon>Vinceae</taxon>
        <taxon>Catharanthinae</taxon>
        <taxon>Catharanthus</taxon>
    </lineage>
</organism>
<accession>A0ACC0A050</accession>
<gene>
    <name evidence="1" type="ORF">M9H77_30529</name>
</gene>
<proteinExistence type="predicted"/>
<keyword evidence="2" id="KW-1185">Reference proteome</keyword>
<evidence type="ECO:0000313" key="2">
    <source>
        <dbReference type="Proteomes" id="UP001060085"/>
    </source>
</evidence>
<reference evidence="2" key="1">
    <citation type="journal article" date="2023" name="Nat. Plants">
        <title>Single-cell RNA sequencing provides a high-resolution roadmap for understanding the multicellular compartmentation of specialized metabolism.</title>
        <authorList>
            <person name="Sun S."/>
            <person name="Shen X."/>
            <person name="Li Y."/>
            <person name="Li Y."/>
            <person name="Wang S."/>
            <person name="Li R."/>
            <person name="Zhang H."/>
            <person name="Shen G."/>
            <person name="Guo B."/>
            <person name="Wei J."/>
            <person name="Xu J."/>
            <person name="St-Pierre B."/>
            <person name="Chen S."/>
            <person name="Sun C."/>
        </authorList>
    </citation>
    <scope>NUCLEOTIDE SEQUENCE [LARGE SCALE GENOMIC DNA]</scope>
</reference>
<evidence type="ECO:0000313" key="1">
    <source>
        <dbReference type="EMBL" id="KAI5653342.1"/>
    </source>
</evidence>
<dbReference type="EMBL" id="CM044707">
    <property type="protein sequence ID" value="KAI5653342.1"/>
    <property type="molecule type" value="Genomic_DNA"/>
</dbReference>